<keyword evidence="3" id="KW-1185">Reference proteome</keyword>
<organism evidence="2 3">
    <name type="scientific">Clitoria ternatea</name>
    <name type="common">Butterfly pea</name>
    <dbReference type="NCBI Taxonomy" id="43366"/>
    <lineage>
        <taxon>Eukaryota</taxon>
        <taxon>Viridiplantae</taxon>
        <taxon>Streptophyta</taxon>
        <taxon>Embryophyta</taxon>
        <taxon>Tracheophyta</taxon>
        <taxon>Spermatophyta</taxon>
        <taxon>Magnoliopsida</taxon>
        <taxon>eudicotyledons</taxon>
        <taxon>Gunneridae</taxon>
        <taxon>Pentapetalae</taxon>
        <taxon>rosids</taxon>
        <taxon>fabids</taxon>
        <taxon>Fabales</taxon>
        <taxon>Fabaceae</taxon>
        <taxon>Papilionoideae</taxon>
        <taxon>50 kb inversion clade</taxon>
        <taxon>NPAAA clade</taxon>
        <taxon>indigoferoid/millettioid clade</taxon>
        <taxon>Phaseoleae</taxon>
        <taxon>Clitoria</taxon>
    </lineage>
</organism>
<comment type="caution">
    <text evidence="2">The sequence shown here is derived from an EMBL/GenBank/DDBJ whole genome shotgun (WGS) entry which is preliminary data.</text>
</comment>
<accession>A0AAN9IRA8</accession>
<proteinExistence type="predicted"/>
<reference evidence="2 3" key="1">
    <citation type="submission" date="2024-01" db="EMBL/GenBank/DDBJ databases">
        <title>The genomes of 5 underutilized Papilionoideae crops provide insights into root nodulation and disease resistance.</title>
        <authorList>
            <person name="Yuan L."/>
        </authorList>
    </citation>
    <scope>NUCLEOTIDE SEQUENCE [LARGE SCALE GENOMIC DNA]</scope>
    <source>
        <strain evidence="2">LY-2023</strain>
        <tissue evidence="2">Leaf</tissue>
    </source>
</reference>
<sequence>MVRLGLAVSVNHKLPNVEPSANYMDVWFQIKAWNECYDKDRRMKCAIGSLVAHNASNLQPRSTSKGYTLESKATHKRFRDAGECDKMLAHESNDDNEVEHNQNTEGSLGITNLTMWCDAELVTLNKEKGDNSYEERQDEHNRDMICIQETKMDRVEEELCKHLWGNKDCVWAASLVVNNDRGLLSFWDPNSYCRDRDRDRCRGGGAVRGLTRRVTRGGGGRWFGMQQGRSARSGSALVGSGVAVLDPSQPVAGRSVLSQSASGSGWQRRGQR</sequence>
<dbReference type="Proteomes" id="UP001359559">
    <property type="component" value="Unassembled WGS sequence"/>
</dbReference>
<protein>
    <submittedName>
        <fullName evidence="2">Uncharacterized protein</fullName>
    </submittedName>
</protein>
<feature type="region of interest" description="Disordered" evidence="1">
    <location>
        <begin position="253"/>
        <end position="272"/>
    </location>
</feature>
<name>A0AAN9IRA8_CLITE</name>
<feature type="compositionally biased region" description="Polar residues" evidence="1">
    <location>
        <begin position="256"/>
        <end position="265"/>
    </location>
</feature>
<evidence type="ECO:0000313" key="2">
    <source>
        <dbReference type="EMBL" id="KAK7284812.1"/>
    </source>
</evidence>
<dbReference type="AlphaFoldDB" id="A0AAN9IRA8"/>
<gene>
    <name evidence="2" type="ORF">RJT34_19565</name>
</gene>
<dbReference type="EMBL" id="JAYKXN010000005">
    <property type="protein sequence ID" value="KAK7284812.1"/>
    <property type="molecule type" value="Genomic_DNA"/>
</dbReference>
<evidence type="ECO:0000256" key="1">
    <source>
        <dbReference type="SAM" id="MobiDB-lite"/>
    </source>
</evidence>
<evidence type="ECO:0000313" key="3">
    <source>
        <dbReference type="Proteomes" id="UP001359559"/>
    </source>
</evidence>